<evidence type="ECO:0000256" key="1">
    <source>
        <dbReference type="ARBA" id="ARBA00022723"/>
    </source>
</evidence>
<gene>
    <name evidence="7" type="ORF">BCR25_14840</name>
</gene>
<dbReference type="RefSeq" id="WP_069662335.1">
    <property type="nucleotide sequence ID" value="NZ_JBHUJJ010000001.1"/>
</dbReference>
<dbReference type="InterPro" id="IPR050884">
    <property type="entry name" value="CNP_phosphodiesterase-III"/>
</dbReference>
<evidence type="ECO:0000313" key="8">
    <source>
        <dbReference type="Proteomes" id="UP000095094"/>
    </source>
</evidence>
<dbReference type="EMBL" id="MIJY01000003">
    <property type="protein sequence ID" value="OEG19721.1"/>
    <property type="molecule type" value="Genomic_DNA"/>
</dbReference>
<dbReference type="GO" id="GO:0016787">
    <property type="term" value="F:hydrolase activity"/>
    <property type="evidence" value="ECO:0007669"/>
    <property type="project" value="UniProtKB-KW"/>
</dbReference>
<comment type="caution">
    <text evidence="7">The sequence shown here is derived from an EMBL/GenBank/DDBJ whole genome shotgun (WGS) entry which is preliminary data.</text>
</comment>
<keyword evidence="3" id="KW-0408">Iron</keyword>
<evidence type="ECO:0000259" key="5">
    <source>
        <dbReference type="Pfam" id="PF00149"/>
    </source>
</evidence>
<dbReference type="Gene3D" id="1.10.246.180">
    <property type="match status" value="1"/>
</dbReference>
<dbReference type="PIRSF" id="PIRSF034890">
    <property type="entry name" value="Pesteras_lmo2642"/>
    <property type="match status" value="1"/>
</dbReference>
<comment type="similarity">
    <text evidence="4">Belongs to the cyclic nucleotide phosphodiesterase class-III family.</text>
</comment>
<evidence type="ECO:0000313" key="7">
    <source>
        <dbReference type="EMBL" id="OEG19721.1"/>
    </source>
</evidence>
<dbReference type="InterPro" id="IPR029052">
    <property type="entry name" value="Metallo-depent_PP-like"/>
</dbReference>
<dbReference type="AlphaFoldDB" id="A0A1E5H493"/>
<dbReference type="Gene3D" id="3.60.21.10">
    <property type="match status" value="1"/>
</dbReference>
<keyword evidence="1" id="KW-0479">Metal-binding</keyword>
<feature type="domain" description="Calcineurin-like phosphoesterase" evidence="5">
    <location>
        <begin position="41"/>
        <end position="284"/>
    </location>
</feature>
<dbReference type="SUPFAM" id="SSF56300">
    <property type="entry name" value="Metallo-dependent phosphatases"/>
    <property type="match status" value="1"/>
</dbReference>
<dbReference type="PANTHER" id="PTHR42988:SF2">
    <property type="entry name" value="CYCLIC NUCLEOTIDE PHOSPHODIESTERASE CBUA0032-RELATED"/>
    <property type="match status" value="1"/>
</dbReference>
<evidence type="ECO:0000256" key="4">
    <source>
        <dbReference type="ARBA" id="ARBA00025742"/>
    </source>
</evidence>
<dbReference type="Pfam" id="PF00149">
    <property type="entry name" value="Metallophos"/>
    <property type="match status" value="1"/>
</dbReference>
<reference evidence="8" key="1">
    <citation type="submission" date="2016-09" db="EMBL/GenBank/DDBJ databases">
        <authorList>
            <person name="Gulvik C.A."/>
        </authorList>
    </citation>
    <scope>NUCLEOTIDE SEQUENCE [LARGE SCALE GENOMIC DNA]</scope>
    <source>
        <strain evidence="8">LMG 8895</strain>
    </source>
</reference>
<evidence type="ECO:0000256" key="3">
    <source>
        <dbReference type="ARBA" id="ARBA00023004"/>
    </source>
</evidence>
<evidence type="ECO:0000259" key="6">
    <source>
        <dbReference type="Pfam" id="PF17839"/>
    </source>
</evidence>
<dbReference type="PANTHER" id="PTHR42988">
    <property type="entry name" value="PHOSPHOHYDROLASE"/>
    <property type="match status" value="1"/>
</dbReference>
<dbReference type="GO" id="GO:0046872">
    <property type="term" value="F:metal ion binding"/>
    <property type="evidence" value="ECO:0007669"/>
    <property type="project" value="UniProtKB-KW"/>
</dbReference>
<dbReference type="Proteomes" id="UP000095094">
    <property type="component" value="Unassembled WGS sequence"/>
</dbReference>
<dbReference type="Pfam" id="PF17839">
    <property type="entry name" value="CNP_C_terminal"/>
    <property type="match status" value="1"/>
</dbReference>
<name>A0A1E5H493_9ENTE</name>
<keyword evidence="8" id="KW-1185">Reference proteome</keyword>
<organism evidence="7 8">
    <name type="scientific">Enterococcus termitis</name>
    <dbReference type="NCBI Taxonomy" id="332950"/>
    <lineage>
        <taxon>Bacteria</taxon>
        <taxon>Bacillati</taxon>
        <taxon>Bacillota</taxon>
        <taxon>Bacilli</taxon>
        <taxon>Lactobacillales</taxon>
        <taxon>Enterococcaceae</taxon>
        <taxon>Enterococcus</taxon>
    </lineage>
</organism>
<dbReference type="OrthoDB" id="2036332at2"/>
<proteinExistence type="inferred from homology"/>
<dbReference type="InterPro" id="IPR004843">
    <property type="entry name" value="Calcineurin-like_PHP"/>
</dbReference>
<dbReference type="InterPro" id="IPR040869">
    <property type="entry name" value="CNP_C"/>
</dbReference>
<feature type="domain" description="Cyclic nucleotide phosphodiesterase C-terminal" evidence="6">
    <location>
        <begin position="330"/>
        <end position="437"/>
    </location>
</feature>
<evidence type="ECO:0008006" key="9">
    <source>
        <dbReference type="Google" id="ProtNLM"/>
    </source>
</evidence>
<sequence>MKKVSVFLIVCVTVILGAVIYSGKDKKTIEPTLYKKAAIEFWVLSDPHYLDKSLTDSGSAFEKIKQTAAGKDLEYQEESWQAFIATAIKKKPDMIIITGDLTLNGEKISAERLADFLKQLTDKGINVFVIPGNHDVNDGWARKFVEDKQEKTEAITIADFKEIFADFGYQNATNYDKHSLSYSVAVNSTYDFLFLDSNIYPEDTEPQTRPATGGTIRGKTMTWVKEQLDASKKAQKKTLVFMHHNIYAHNQLLSNGFIINNADEFKQVLTDYQVPVVFSGHIHAQDIMTETINDEKLTEIVSSSFSITPQGYGVVKLDGQSLDYQKATNDVDAWAKETGNTTPEVQQYKTYLETLFMEDGKKLGYGQLINAGLTDEQELDIAAEFIGRMNVRFFSGNDFSTDSEVAKIKAEQGYQIIEEHSSFLKEYIDSIIQDKNEEDNRYTTDE</sequence>
<keyword evidence="2" id="KW-0378">Hydrolase</keyword>
<dbReference type="InterPro" id="IPR012365">
    <property type="entry name" value="Pesteras_lmo2642"/>
</dbReference>
<protein>
    <recommendedName>
        <fullName evidence="9">Calcineurin-like phosphoesterase domain-containing protein</fullName>
    </recommendedName>
</protein>
<accession>A0A1E5H493</accession>
<evidence type="ECO:0000256" key="2">
    <source>
        <dbReference type="ARBA" id="ARBA00022801"/>
    </source>
</evidence>